<evidence type="ECO:0000256" key="1">
    <source>
        <dbReference type="SAM" id="MobiDB-lite"/>
    </source>
</evidence>
<evidence type="ECO:0000313" key="4">
    <source>
        <dbReference type="RefSeq" id="XP_018496590.1"/>
    </source>
</evidence>
<feature type="region of interest" description="Disordered" evidence="1">
    <location>
        <begin position="209"/>
        <end position="234"/>
    </location>
</feature>
<evidence type="ECO:0000259" key="2">
    <source>
        <dbReference type="Pfam" id="PF03184"/>
    </source>
</evidence>
<gene>
    <name evidence="4" type="primary">LOC100898815</name>
</gene>
<protein>
    <submittedName>
        <fullName evidence="4">Uncharacterized protein LOC100898815</fullName>
    </submittedName>
</protein>
<dbReference type="Proteomes" id="UP000694867">
    <property type="component" value="Unplaced"/>
</dbReference>
<dbReference type="GO" id="GO:0003676">
    <property type="term" value="F:nucleic acid binding"/>
    <property type="evidence" value="ECO:0007669"/>
    <property type="project" value="InterPro"/>
</dbReference>
<proteinExistence type="predicted"/>
<dbReference type="Pfam" id="PF03184">
    <property type="entry name" value="DDE_1"/>
    <property type="match status" value="1"/>
</dbReference>
<keyword evidence="3" id="KW-1185">Reference proteome</keyword>
<dbReference type="GeneID" id="100898815"/>
<organism evidence="3 4">
    <name type="scientific">Galendromus occidentalis</name>
    <name type="common">western predatory mite</name>
    <dbReference type="NCBI Taxonomy" id="34638"/>
    <lineage>
        <taxon>Eukaryota</taxon>
        <taxon>Metazoa</taxon>
        <taxon>Ecdysozoa</taxon>
        <taxon>Arthropoda</taxon>
        <taxon>Chelicerata</taxon>
        <taxon>Arachnida</taxon>
        <taxon>Acari</taxon>
        <taxon>Parasitiformes</taxon>
        <taxon>Mesostigmata</taxon>
        <taxon>Gamasina</taxon>
        <taxon>Phytoseioidea</taxon>
        <taxon>Phytoseiidae</taxon>
        <taxon>Typhlodrominae</taxon>
        <taxon>Galendromus</taxon>
    </lineage>
</organism>
<sequence length="234" mass="26533">MLTARSDGFKCKPFVLLKWKRADPKIVFDFKKSLELCWMGTTWMNDESTSLHLQKTLGSSLFGKRLLVWDSFRSHMSEKTKTLLRDLRLHSAIIPGGCTKVQPPGVSWNAPFKAGIRRRYEEWMAHGEKRLTRGGNVAAPPMEIYLPWIADSWRELPEDLIVKSFKQCGITVAFDGSEDDQIPCFKPHGQIPAGRQKLAEARRSHDLGNECNLSGVSNETDIDELTDDELLDDA</sequence>
<dbReference type="KEGG" id="goe:100898815"/>
<evidence type="ECO:0000313" key="3">
    <source>
        <dbReference type="Proteomes" id="UP000694867"/>
    </source>
</evidence>
<dbReference type="RefSeq" id="XP_018496590.1">
    <property type="nucleotide sequence ID" value="XM_018641074.1"/>
</dbReference>
<reference evidence="4" key="1">
    <citation type="submission" date="2025-08" db="UniProtKB">
        <authorList>
            <consortium name="RefSeq"/>
        </authorList>
    </citation>
    <scope>IDENTIFICATION</scope>
</reference>
<feature type="domain" description="DDE-1" evidence="2">
    <location>
        <begin position="5"/>
        <end position="165"/>
    </location>
</feature>
<dbReference type="InterPro" id="IPR004875">
    <property type="entry name" value="DDE_SF_endonuclease_dom"/>
</dbReference>
<feature type="compositionally biased region" description="Acidic residues" evidence="1">
    <location>
        <begin position="220"/>
        <end position="234"/>
    </location>
</feature>
<accession>A0AAJ7PAN3</accession>
<name>A0AAJ7PAN3_9ACAR</name>
<dbReference type="AlphaFoldDB" id="A0AAJ7PAN3"/>